<name>A0A7J0CUC3_STRMI</name>
<evidence type="ECO:0008006" key="4">
    <source>
        <dbReference type="Google" id="ProtNLM"/>
    </source>
</evidence>
<evidence type="ECO:0000313" key="3">
    <source>
        <dbReference type="Proteomes" id="UP000498740"/>
    </source>
</evidence>
<protein>
    <recommendedName>
        <fullName evidence="4">Calcium-binding protein</fullName>
    </recommendedName>
</protein>
<comment type="caution">
    <text evidence="2">The sequence shown here is derived from an EMBL/GenBank/DDBJ whole genome shotgun (WGS) entry which is preliminary data.</text>
</comment>
<dbReference type="EMBL" id="BLWD01000001">
    <property type="protein sequence ID" value="GFN05998.1"/>
    <property type="molecule type" value="Genomic_DNA"/>
</dbReference>
<feature type="signal peptide" evidence="1">
    <location>
        <begin position="1"/>
        <end position="40"/>
    </location>
</feature>
<gene>
    <name evidence="2" type="ORF">Smic_45540</name>
</gene>
<dbReference type="AlphaFoldDB" id="A0A7J0CUC3"/>
<dbReference type="Proteomes" id="UP000498740">
    <property type="component" value="Unassembled WGS sequence"/>
</dbReference>
<reference evidence="2 3" key="1">
    <citation type="submission" date="2020-05" db="EMBL/GenBank/DDBJ databases">
        <title>Whole genome shotgun sequence of Streptomyces microflavus NBRC 13062.</title>
        <authorList>
            <person name="Komaki H."/>
            <person name="Tamura T."/>
        </authorList>
    </citation>
    <scope>NUCLEOTIDE SEQUENCE [LARGE SCALE GENOMIC DNA]</scope>
    <source>
        <strain evidence="2 3">NBRC 13062</strain>
    </source>
</reference>
<keyword evidence="1" id="KW-0732">Signal</keyword>
<organism evidence="2 3">
    <name type="scientific">Streptomyces microflavus</name>
    <name type="common">Streptomyces lipmanii</name>
    <dbReference type="NCBI Taxonomy" id="1919"/>
    <lineage>
        <taxon>Bacteria</taxon>
        <taxon>Bacillati</taxon>
        <taxon>Actinomycetota</taxon>
        <taxon>Actinomycetes</taxon>
        <taxon>Kitasatosporales</taxon>
        <taxon>Streptomycetaceae</taxon>
        <taxon>Streptomyces</taxon>
    </lineage>
</organism>
<sequence length="304" mass="31534">MGPAGLTTCPGAPFSTWGKHMRIRATVAAVSGALALSALAVPTAQADDSRSWSADHGFTALQPAQGDQAKRASGAAAKSVKGKVTSAVVNAGKPIVLATTAKKTVSFSVTATDDSGIGGAAPFIWAGKNIDTGVGFGPNEKGFSCKVVNATTTTCKGTITLNPKELKNAHATTWKVGVWALALDGEEFQRDAASKVKVQRLSKLTANASPEPVKKGKTITVTGKLTRANWETKKYAGYAKQPVKLQFKKKGAKSYTTVKTVKTSSTGVLKTTVKASVDGHWRYSFAGTASTPAVTSGADFLDVK</sequence>
<accession>A0A7J0CUC3</accession>
<evidence type="ECO:0000313" key="2">
    <source>
        <dbReference type="EMBL" id="GFN05998.1"/>
    </source>
</evidence>
<evidence type="ECO:0000256" key="1">
    <source>
        <dbReference type="SAM" id="SignalP"/>
    </source>
</evidence>
<proteinExistence type="predicted"/>
<feature type="chain" id="PRO_5038423687" description="Calcium-binding protein" evidence="1">
    <location>
        <begin position="41"/>
        <end position="304"/>
    </location>
</feature>